<name>A0A426Z2R1_ENSVE</name>
<dbReference type="CDD" id="cd00303">
    <property type="entry name" value="retropepsin_like"/>
    <property type="match status" value="1"/>
</dbReference>
<evidence type="ECO:0000313" key="2">
    <source>
        <dbReference type="Proteomes" id="UP000287651"/>
    </source>
</evidence>
<protein>
    <recommendedName>
        <fullName evidence="3">Peptidase A2 domain-containing protein</fullName>
    </recommendedName>
</protein>
<comment type="caution">
    <text evidence="1">The sequence shown here is derived from an EMBL/GenBank/DDBJ whole genome shotgun (WGS) entry which is preliminary data.</text>
</comment>
<dbReference type="AlphaFoldDB" id="A0A426Z2R1"/>
<dbReference type="PANTHER" id="PTHR33240">
    <property type="entry name" value="OS08G0508500 PROTEIN"/>
    <property type="match status" value="1"/>
</dbReference>
<dbReference type="SUPFAM" id="SSF50630">
    <property type="entry name" value="Acid proteases"/>
    <property type="match status" value="1"/>
</dbReference>
<dbReference type="Proteomes" id="UP000287651">
    <property type="component" value="Unassembled WGS sequence"/>
</dbReference>
<proteinExistence type="predicted"/>
<evidence type="ECO:0000313" key="1">
    <source>
        <dbReference type="EMBL" id="RRT58252.1"/>
    </source>
</evidence>
<evidence type="ECO:0008006" key="3">
    <source>
        <dbReference type="Google" id="ProtNLM"/>
    </source>
</evidence>
<dbReference type="Gene3D" id="2.40.70.10">
    <property type="entry name" value="Acid Proteases"/>
    <property type="match status" value="1"/>
</dbReference>
<accession>A0A426Z2R1</accession>
<reference evidence="1 2" key="1">
    <citation type="journal article" date="2014" name="Agronomy (Basel)">
        <title>A Draft Genome Sequence for Ensete ventricosum, the Drought-Tolerant Tree Against Hunger.</title>
        <authorList>
            <person name="Harrison J."/>
            <person name="Moore K.A."/>
            <person name="Paszkiewicz K."/>
            <person name="Jones T."/>
            <person name="Grant M."/>
            <person name="Ambacheew D."/>
            <person name="Muzemil S."/>
            <person name="Studholme D.J."/>
        </authorList>
    </citation>
    <scope>NUCLEOTIDE SEQUENCE [LARGE SCALE GENOMIC DNA]</scope>
</reference>
<dbReference type="PANTHER" id="PTHR33240:SF8">
    <property type="entry name" value="OS03G0439900 PROTEIN"/>
    <property type="match status" value="1"/>
</dbReference>
<organism evidence="1 2">
    <name type="scientific">Ensete ventricosum</name>
    <name type="common">Abyssinian banana</name>
    <name type="synonym">Musa ensete</name>
    <dbReference type="NCBI Taxonomy" id="4639"/>
    <lineage>
        <taxon>Eukaryota</taxon>
        <taxon>Viridiplantae</taxon>
        <taxon>Streptophyta</taxon>
        <taxon>Embryophyta</taxon>
        <taxon>Tracheophyta</taxon>
        <taxon>Spermatophyta</taxon>
        <taxon>Magnoliopsida</taxon>
        <taxon>Liliopsida</taxon>
        <taxon>Zingiberales</taxon>
        <taxon>Musaceae</taxon>
        <taxon>Ensete</taxon>
    </lineage>
</organism>
<dbReference type="EMBL" id="AMZH03008775">
    <property type="protein sequence ID" value="RRT58252.1"/>
    <property type="molecule type" value="Genomic_DNA"/>
</dbReference>
<dbReference type="InterPro" id="IPR021109">
    <property type="entry name" value="Peptidase_aspartic_dom_sf"/>
</dbReference>
<sequence>MARIVNARIRRIMIDTGSSVDILYLNAFQKLGMTNRDLIPMTSTLTGFTGDTITPVGVATLPMTFCNEPRTKTFMVPFMVVDILSAYNVIIRRPTLNKLKAVVSTYHRSMKFSTSGGPREIRSNPWESR</sequence>
<gene>
    <name evidence="1" type="ORF">B296_00034281</name>
</gene>